<dbReference type="SMART" id="SM00421">
    <property type="entry name" value="HTH_LUXR"/>
    <property type="match status" value="1"/>
</dbReference>
<gene>
    <name evidence="4" type="ORF">GCM10008955_07380</name>
</gene>
<dbReference type="InterPro" id="IPR036388">
    <property type="entry name" value="WH-like_DNA-bd_sf"/>
</dbReference>
<dbReference type="InterPro" id="IPR027417">
    <property type="entry name" value="P-loop_NTPase"/>
</dbReference>
<dbReference type="PANTHER" id="PTHR16305">
    <property type="entry name" value="TESTICULAR SOLUBLE ADENYLYL CYCLASE"/>
    <property type="match status" value="1"/>
</dbReference>
<dbReference type="Proteomes" id="UP000647587">
    <property type="component" value="Unassembled WGS sequence"/>
</dbReference>
<keyword evidence="1" id="KW-0547">Nucleotide-binding</keyword>
<accession>A0ABQ2EMD2</accession>
<evidence type="ECO:0000259" key="3">
    <source>
        <dbReference type="PROSITE" id="PS50043"/>
    </source>
</evidence>
<dbReference type="InterPro" id="IPR003593">
    <property type="entry name" value="AAA+_ATPase"/>
</dbReference>
<dbReference type="InterPro" id="IPR000792">
    <property type="entry name" value="Tscrpt_reg_LuxR_C"/>
</dbReference>
<evidence type="ECO:0000313" key="5">
    <source>
        <dbReference type="Proteomes" id="UP000647587"/>
    </source>
</evidence>
<sequence>MSPHRSQALIGRHTELGLLRAHFDHACRGSGRLVLLSGEAGVGKTHLLRTFLATVRAAGAQVLEGTCYEDQSAPPYSPFVQAIRKLLGQRNDHELPADLARLAAEIAPLLPEFSFPSLPVIEDAEGRKGRIFEAFSGLLARADTAPRVLVLEDLHWADRTSQELVAHLAREVEPQQTLILATYRTDAQDRTPALGNLLERLNRERRRDEVRLLPLSPEELSFLAEGLLQRVLPSRLVDGLHGRSGGNPFYAEELLYALKDRGDFELLVQAAQHGRAPDWGSLPETLRDSVLTRTAGLEPIERETLAYAAVLGRQFGFELLLTVTGLSEPELIRAMEALVQRGLIYEEAEDWYSFRHALTREAVYESLLGRDRRVRHRRVLRALESLGAPEQNNLLEALAHHSLRSHEPEAARYARLAGERASGVFAHREAVTFFETALSLSTGLNTRERADLLDALARAAWHVGDRNISESAWSEAHGLFAQLNEPGKISEILRYRSVTAFYHGDHEQAFALLQAALGALCGVPPGAALALALSALARLHQYQGELHESLDHGERAMDLARTLQDEHIVTRCLQHLGMARAQLGQLEHGQTLLKEAASRARRLPCYGCSATSLFHLALLHIPLGAYDQALTLFDQADTMGREGGLGMIHSMQRSYRGLIHLERGQPELAAAHFQAVLADAAVATVTRLHATIFQAELDLRAGHPEAARASLEPLLAAGQPLGAAALRLGLPVLARARHATGDLAGALDQVNRLMAFEQARVPSLDGAAAVYETVETLLASGHSDHVGFVVQVLSQVAGATGGAIPGAWLHEARGLEAQHAGQTAQAAAHYRACIAVWQGAGLPFREGRARLRLAGALLPGTRRDREEARRELALARALLEQVGARAELDVIARLEGEYGLSAPGPERELLTRREREVLGLLSQGLPNRRIGTALGISERTVEVHVTNILAKLEVTSRVQAATYALEHQLSTGPKG</sequence>
<dbReference type="Pfam" id="PF13191">
    <property type="entry name" value="AAA_16"/>
    <property type="match status" value="1"/>
</dbReference>
<dbReference type="SUPFAM" id="SSF52540">
    <property type="entry name" value="P-loop containing nucleoside triphosphate hydrolases"/>
    <property type="match status" value="1"/>
</dbReference>
<evidence type="ECO:0000256" key="1">
    <source>
        <dbReference type="ARBA" id="ARBA00022741"/>
    </source>
</evidence>
<dbReference type="InterPro" id="IPR041664">
    <property type="entry name" value="AAA_16"/>
</dbReference>
<dbReference type="RefSeq" id="WP_189004655.1">
    <property type="nucleotide sequence ID" value="NZ_BMPP01000002.1"/>
</dbReference>
<dbReference type="Gene3D" id="1.10.10.10">
    <property type="entry name" value="Winged helix-like DNA-binding domain superfamily/Winged helix DNA-binding domain"/>
    <property type="match status" value="1"/>
</dbReference>
<proteinExistence type="predicted"/>
<dbReference type="PROSITE" id="PS50043">
    <property type="entry name" value="HTH_LUXR_2"/>
    <property type="match status" value="1"/>
</dbReference>
<comment type="caution">
    <text evidence="4">The sequence shown here is derived from an EMBL/GenBank/DDBJ whole genome shotgun (WGS) entry which is preliminary data.</text>
</comment>
<dbReference type="Gene3D" id="1.25.40.10">
    <property type="entry name" value="Tetratricopeptide repeat domain"/>
    <property type="match status" value="2"/>
</dbReference>
<name>A0ABQ2EMD2_9DEIO</name>
<dbReference type="PRINTS" id="PR00038">
    <property type="entry name" value="HTHLUXR"/>
</dbReference>
<keyword evidence="5" id="KW-1185">Reference proteome</keyword>
<dbReference type="InterPro" id="IPR011990">
    <property type="entry name" value="TPR-like_helical_dom_sf"/>
</dbReference>
<dbReference type="InterPro" id="IPR016032">
    <property type="entry name" value="Sig_transdc_resp-reg_C-effctor"/>
</dbReference>
<organism evidence="4 5">
    <name type="scientific">Deinococcus malanensis</name>
    <dbReference type="NCBI Taxonomy" id="1706855"/>
    <lineage>
        <taxon>Bacteria</taxon>
        <taxon>Thermotogati</taxon>
        <taxon>Deinococcota</taxon>
        <taxon>Deinococci</taxon>
        <taxon>Deinococcales</taxon>
        <taxon>Deinococcaceae</taxon>
        <taxon>Deinococcus</taxon>
    </lineage>
</organism>
<dbReference type="Pfam" id="PF00196">
    <property type="entry name" value="GerE"/>
    <property type="match status" value="1"/>
</dbReference>
<dbReference type="SUPFAM" id="SSF48452">
    <property type="entry name" value="TPR-like"/>
    <property type="match status" value="2"/>
</dbReference>
<dbReference type="SMART" id="SM00028">
    <property type="entry name" value="TPR"/>
    <property type="match status" value="4"/>
</dbReference>
<dbReference type="CDD" id="cd06170">
    <property type="entry name" value="LuxR_C_like"/>
    <property type="match status" value="1"/>
</dbReference>
<dbReference type="Gene3D" id="3.40.50.300">
    <property type="entry name" value="P-loop containing nucleotide triphosphate hydrolases"/>
    <property type="match status" value="1"/>
</dbReference>
<protein>
    <recommendedName>
        <fullName evidence="3">HTH luxR-type domain-containing protein</fullName>
    </recommendedName>
</protein>
<keyword evidence="2" id="KW-0067">ATP-binding</keyword>
<dbReference type="PANTHER" id="PTHR16305:SF28">
    <property type="entry name" value="GUANYLATE CYCLASE DOMAIN-CONTAINING PROTEIN"/>
    <property type="match status" value="1"/>
</dbReference>
<evidence type="ECO:0000313" key="4">
    <source>
        <dbReference type="EMBL" id="GGK16511.1"/>
    </source>
</evidence>
<evidence type="ECO:0000256" key="2">
    <source>
        <dbReference type="ARBA" id="ARBA00022840"/>
    </source>
</evidence>
<reference evidence="5" key="1">
    <citation type="journal article" date="2019" name="Int. J. Syst. Evol. Microbiol.">
        <title>The Global Catalogue of Microorganisms (GCM) 10K type strain sequencing project: providing services to taxonomists for standard genome sequencing and annotation.</title>
        <authorList>
            <consortium name="The Broad Institute Genomics Platform"/>
            <consortium name="The Broad Institute Genome Sequencing Center for Infectious Disease"/>
            <person name="Wu L."/>
            <person name="Ma J."/>
        </authorList>
    </citation>
    <scope>NUCLEOTIDE SEQUENCE [LARGE SCALE GENOMIC DNA]</scope>
    <source>
        <strain evidence="5">JCM 30331</strain>
    </source>
</reference>
<dbReference type="SMART" id="SM00382">
    <property type="entry name" value="AAA"/>
    <property type="match status" value="1"/>
</dbReference>
<feature type="domain" description="HTH luxR-type" evidence="3">
    <location>
        <begin position="903"/>
        <end position="968"/>
    </location>
</feature>
<dbReference type="EMBL" id="BMPP01000002">
    <property type="protein sequence ID" value="GGK16511.1"/>
    <property type="molecule type" value="Genomic_DNA"/>
</dbReference>
<dbReference type="PROSITE" id="PS00622">
    <property type="entry name" value="HTH_LUXR_1"/>
    <property type="match status" value="1"/>
</dbReference>
<dbReference type="InterPro" id="IPR019734">
    <property type="entry name" value="TPR_rpt"/>
</dbReference>
<dbReference type="SUPFAM" id="SSF46894">
    <property type="entry name" value="C-terminal effector domain of the bipartite response regulators"/>
    <property type="match status" value="1"/>
</dbReference>